<keyword evidence="1" id="KW-1133">Transmembrane helix</keyword>
<evidence type="ECO:0000313" key="2">
    <source>
        <dbReference type="EMBL" id="BAM02492.1"/>
    </source>
</evidence>
<dbReference type="OrthoDB" id="9794577at2"/>
<dbReference type="PANTHER" id="PTHR32309:SF13">
    <property type="entry name" value="FERRIC ENTEROBACTIN TRANSPORT PROTEIN FEPE"/>
    <property type="match status" value="1"/>
</dbReference>
<accession>I0IB54</accession>
<dbReference type="InterPro" id="IPR050445">
    <property type="entry name" value="Bact_polysacc_biosynth/exp"/>
</dbReference>
<dbReference type="KEGG" id="phm:PSMK_03330"/>
<proteinExistence type="predicted"/>
<keyword evidence="3" id="KW-1185">Reference proteome</keyword>
<dbReference type="HOGENOM" id="CLU_357090_0_0_0"/>
<keyword evidence="1" id="KW-0812">Transmembrane</keyword>
<dbReference type="STRING" id="1142394.PSMK_03330"/>
<dbReference type="Proteomes" id="UP000007881">
    <property type="component" value="Chromosome"/>
</dbReference>
<dbReference type="SUPFAM" id="SSF52540">
    <property type="entry name" value="P-loop containing nucleoside triphosphate hydrolases"/>
    <property type="match status" value="1"/>
</dbReference>
<dbReference type="PANTHER" id="PTHR32309">
    <property type="entry name" value="TYROSINE-PROTEIN KINASE"/>
    <property type="match status" value="1"/>
</dbReference>
<protein>
    <recommendedName>
        <fullName evidence="4">Polysaccharide biosynthesis protein</fullName>
    </recommendedName>
</protein>
<dbReference type="Gene3D" id="3.40.50.300">
    <property type="entry name" value="P-loop containing nucleotide triphosphate hydrolases"/>
    <property type="match status" value="1"/>
</dbReference>
<dbReference type="InterPro" id="IPR027417">
    <property type="entry name" value="P-loop_NTPase"/>
</dbReference>
<evidence type="ECO:0000256" key="1">
    <source>
        <dbReference type="SAM" id="Phobius"/>
    </source>
</evidence>
<dbReference type="GO" id="GO:0004713">
    <property type="term" value="F:protein tyrosine kinase activity"/>
    <property type="evidence" value="ECO:0007669"/>
    <property type="project" value="TreeGrafter"/>
</dbReference>
<dbReference type="eggNOG" id="COG0489">
    <property type="taxonomic scope" value="Bacteria"/>
</dbReference>
<evidence type="ECO:0008006" key="4">
    <source>
        <dbReference type="Google" id="ProtNLM"/>
    </source>
</evidence>
<dbReference type="EMBL" id="AP012338">
    <property type="protein sequence ID" value="BAM02492.1"/>
    <property type="molecule type" value="Genomic_DNA"/>
</dbReference>
<feature type="transmembrane region" description="Helical" evidence="1">
    <location>
        <begin position="35"/>
        <end position="55"/>
    </location>
</feature>
<evidence type="ECO:0000313" key="3">
    <source>
        <dbReference type="Proteomes" id="UP000007881"/>
    </source>
</evidence>
<gene>
    <name evidence="2" type="ordered locus">PSMK_03330</name>
</gene>
<name>I0IB54_PHYMF</name>
<dbReference type="AlphaFoldDB" id="I0IB54"/>
<dbReference type="eggNOG" id="COG3206">
    <property type="taxonomic scope" value="Bacteria"/>
</dbReference>
<dbReference type="GO" id="GO:0005886">
    <property type="term" value="C:plasma membrane"/>
    <property type="evidence" value="ECO:0007669"/>
    <property type="project" value="TreeGrafter"/>
</dbReference>
<sequence>MSADTQNTDGFETQTAEEEAKRRREQVLALFRGRLHWAVILALVLGSAAAVAGYFSKKPSYQAEGSIKILVEVATGVGNVDAPPMFKSYVKEQASLIDSYDVAERVLQSDAWKAASQQTGAEAISAGEFLSLLSASAGGSSEYTIVVTFTHPNSFMAATGLNEALRAYRELYRRDVAVRYDGQQREIRNELLGVDTELKNLRDKIQANLEVEEPTFRNRLIAQNDKLVNLDQALRAIRAEMNFGGAVAGEDPTVNEMQDARLVGVDEQIAAIERQIETLNNKGFDSGHRSVRDLEASIATLRGGRNEILQRIREGDTNMIGTEMAGMQRMAATIEREMEQTSALVTAMDAKLAATAPFRADVEKLQRIQSDLEIKERETRLKGAAENSRIVANFGVEPTQPSNAGARLQLAVLGFMGGAGMGLALIVLVGLLDSRLRHSADVKNGLYKTRMLGVLPSLPDSLTDPEQAERAAHAVNHIRTLLQINGPSDRVFSITGPAAGSGKSSLTVAMGLSFAASGNRVLLIDGDIVGAGLTRRLGAVVAKPFAEAVRESGRVSAADLDEAEAMAMHKNVSLADALVETGRLSREEAASIAGRAEDSAVGVVDVCEGLRLEDCVAPSGIPRLHVLPVGNARPEDAGLLSPKTLRKLLSAAREQYDIALIDTGPVLGSLEASMAAAEADATVLIVSRGDSRKIAERSLAHLREVGASVRGVVFNHALDDDLADSSYGSMVAQDRRGGSVQVDPAVAARFGPLGSAVASFGPAAAMTGEAGGAGEAGPAPLRGVA</sequence>
<reference evidence="2 3" key="1">
    <citation type="submission" date="2012-02" db="EMBL/GenBank/DDBJ databases">
        <title>Complete genome sequence of Phycisphaera mikurensis NBRC 102666.</title>
        <authorList>
            <person name="Ankai A."/>
            <person name="Hosoyama A."/>
            <person name="Terui Y."/>
            <person name="Sekine M."/>
            <person name="Fukai R."/>
            <person name="Kato Y."/>
            <person name="Nakamura S."/>
            <person name="Yamada-Narita S."/>
            <person name="Kawakoshi A."/>
            <person name="Fukunaga Y."/>
            <person name="Yamazaki S."/>
            <person name="Fujita N."/>
        </authorList>
    </citation>
    <scope>NUCLEOTIDE SEQUENCE [LARGE SCALE GENOMIC DNA]</scope>
    <source>
        <strain evidence="3">NBRC 102666 / KCTC 22515 / FYK2301M01</strain>
    </source>
</reference>
<organism evidence="2 3">
    <name type="scientific">Phycisphaera mikurensis (strain NBRC 102666 / KCTC 22515 / FYK2301M01)</name>
    <dbReference type="NCBI Taxonomy" id="1142394"/>
    <lineage>
        <taxon>Bacteria</taxon>
        <taxon>Pseudomonadati</taxon>
        <taxon>Planctomycetota</taxon>
        <taxon>Phycisphaerae</taxon>
        <taxon>Phycisphaerales</taxon>
        <taxon>Phycisphaeraceae</taxon>
        <taxon>Phycisphaera</taxon>
    </lineage>
</organism>
<feature type="transmembrane region" description="Helical" evidence="1">
    <location>
        <begin position="410"/>
        <end position="432"/>
    </location>
</feature>
<dbReference type="RefSeq" id="WP_014435712.1">
    <property type="nucleotide sequence ID" value="NC_017080.1"/>
</dbReference>
<keyword evidence="1" id="KW-0472">Membrane</keyword>